<dbReference type="RefSeq" id="WP_110044858.1">
    <property type="nucleotide sequence ID" value="NZ_CP054613.1"/>
</dbReference>
<name>A0A2V2YST7_9BACL</name>
<dbReference type="GO" id="GO:0000287">
    <property type="term" value="F:magnesium ion binding"/>
    <property type="evidence" value="ECO:0007669"/>
    <property type="project" value="InterPro"/>
</dbReference>
<dbReference type="PROSITE" id="PS00470">
    <property type="entry name" value="IDH_IMDH"/>
    <property type="match status" value="1"/>
</dbReference>
<keyword evidence="5" id="KW-1185">Reference proteome</keyword>
<evidence type="ECO:0000313" key="5">
    <source>
        <dbReference type="Proteomes" id="UP000246635"/>
    </source>
</evidence>
<dbReference type="PANTHER" id="PTHR11835:SF34">
    <property type="entry name" value="ISOCITRATE DEHYDROGENASE [NAD] SUBUNIT ALPHA, MITOCHONDRIAL"/>
    <property type="match status" value="1"/>
</dbReference>
<dbReference type="SMART" id="SM01329">
    <property type="entry name" value="Iso_dh"/>
    <property type="match status" value="1"/>
</dbReference>
<dbReference type="GO" id="GO:0006099">
    <property type="term" value="P:tricarboxylic acid cycle"/>
    <property type="evidence" value="ECO:0007669"/>
    <property type="project" value="TreeGrafter"/>
</dbReference>
<dbReference type="GO" id="GO:0006102">
    <property type="term" value="P:isocitrate metabolic process"/>
    <property type="evidence" value="ECO:0007669"/>
    <property type="project" value="TreeGrafter"/>
</dbReference>
<dbReference type="AlphaFoldDB" id="A0A2V2YST7"/>
<comment type="caution">
    <text evidence="4">The sequence shown here is derived from an EMBL/GenBank/DDBJ whole genome shotgun (WGS) entry which is preliminary data.</text>
</comment>
<evidence type="ECO:0000313" key="4">
    <source>
        <dbReference type="EMBL" id="PWW00982.1"/>
    </source>
</evidence>
<organism evidence="4 5">
    <name type="scientific">Paenibacillus cellulosilyticus</name>
    <dbReference type="NCBI Taxonomy" id="375489"/>
    <lineage>
        <taxon>Bacteria</taxon>
        <taxon>Bacillati</taxon>
        <taxon>Bacillota</taxon>
        <taxon>Bacilli</taxon>
        <taxon>Bacillales</taxon>
        <taxon>Paenibacillaceae</taxon>
        <taxon>Paenibacillus</taxon>
    </lineage>
</organism>
<evidence type="ECO:0000256" key="1">
    <source>
        <dbReference type="ARBA" id="ARBA00007769"/>
    </source>
</evidence>
<accession>A0A2V2YST7</accession>
<dbReference type="SUPFAM" id="SSF53659">
    <property type="entry name" value="Isocitrate/Isopropylmalate dehydrogenase-like"/>
    <property type="match status" value="1"/>
</dbReference>
<evidence type="ECO:0000256" key="2">
    <source>
        <dbReference type="ARBA" id="ARBA00023002"/>
    </source>
</evidence>
<evidence type="ECO:0000259" key="3">
    <source>
        <dbReference type="SMART" id="SM01329"/>
    </source>
</evidence>
<feature type="domain" description="Isopropylmalate dehydrogenase-like" evidence="3">
    <location>
        <begin position="5"/>
        <end position="350"/>
    </location>
</feature>
<dbReference type="GO" id="GO:0004449">
    <property type="term" value="F:isocitrate dehydrogenase (NAD+) activity"/>
    <property type="evidence" value="ECO:0007669"/>
    <property type="project" value="TreeGrafter"/>
</dbReference>
<dbReference type="GO" id="GO:0051287">
    <property type="term" value="F:NAD binding"/>
    <property type="evidence" value="ECO:0007669"/>
    <property type="project" value="InterPro"/>
</dbReference>
<keyword evidence="2" id="KW-0560">Oxidoreductase</keyword>
<gene>
    <name evidence="4" type="ORF">DFQ01_111129</name>
</gene>
<dbReference type="EMBL" id="QGTQ01000011">
    <property type="protein sequence ID" value="PWW00982.1"/>
    <property type="molecule type" value="Genomic_DNA"/>
</dbReference>
<dbReference type="PANTHER" id="PTHR11835">
    <property type="entry name" value="DECARBOXYLATING DEHYDROGENASES-ISOCITRATE, ISOPROPYLMALATE, TARTRATE"/>
    <property type="match status" value="1"/>
</dbReference>
<dbReference type="InterPro" id="IPR019818">
    <property type="entry name" value="IsoCit/isopropylmalate_DH_CS"/>
</dbReference>
<sequence>MTTYTIGVLHGDGIGPEITKATIEVLEAAAARAGGVNFEFVKLPMGWEAIDQYNDPIPQVTKDALKDMHGWIMGPHDSAAYPEQHKENRNPSGELRHSFDLYANVRPAKTMEGIKSVVGQANLVIYRENTEGYYCDRNMYIGVGEWQITPDVVVSAGVFTRRAVERIAHAAFQMAMQRRKKVTIVHKANVIKLGSGLFLKVCREVGEHYPEVEVDDFHIDEMTAHLVRRAHFFDVIVTENMFGDILSDLAGELVGSLGLAPSINTNENQAMAQAAHGSAPDIAGQNIANPVGLMLSTVMFLEWLASRHSDESLLSVARTMESGITATISSGVTTKDLGGSVSTTAFTAAIVEHIAR</sequence>
<dbReference type="OrthoDB" id="9806254at2"/>
<dbReference type="Proteomes" id="UP000246635">
    <property type="component" value="Unassembled WGS sequence"/>
</dbReference>
<comment type="similarity">
    <text evidence="1">Belongs to the isocitrate and isopropylmalate dehydrogenases family.</text>
</comment>
<dbReference type="Pfam" id="PF00180">
    <property type="entry name" value="Iso_dh"/>
    <property type="match status" value="1"/>
</dbReference>
<dbReference type="Gene3D" id="3.40.718.10">
    <property type="entry name" value="Isopropylmalate Dehydrogenase"/>
    <property type="match status" value="1"/>
</dbReference>
<dbReference type="InterPro" id="IPR024084">
    <property type="entry name" value="IsoPropMal-DH-like_dom"/>
</dbReference>
<protein>
    <submittedName>
        <fullName evidence="4">3-isopropylmalate dehydrogenase</fullName>
    </submittedName>
</protein>
<proteinExistence type="inferred from homology"/>
<reference evidence="4 5" key="1">
    <citation type="submission" date="2018-05" db="EMBL/GenBank/DDBJ databases">
        <title>Genomic Encyclopedia of Type Strains, Phase III (KMG-III): the genomes of soil and plant-associated and newly described type strains.</title>
        <authorList>
            <person name="Whitman W."/>
        </authorList>
    </citation>
    <scope>NUCLEOTIDE SEQUENCE [LARGE SCALE GENOMIC DNA]</scope>
    <source>
        <strain evidence="4 5">CECT 5696</strain>
    </source>
</reference>